<reference evidence="2" key="3">
    <citation type="submission" date="2025-09" db="UniProtKB">
        <authorList>
            <consortium name="Ensembl"/>
        </authorList>
    </citation>
    <scope>IDENTIFICATION</scope>
</reference>
<dbReference type="Proteomes" id="UP000694395">
    <property type="component" value="Chromosome Y"/>
</dbReference>
<dbReference type="PANTHER" id="PTHR12356">
    <property type="entry name" value="NUCLEAR MOVEMENT PROTEIN NUDC"/>
    <property type="match status" value="1"/>
</dbReference>
<dbReference type="InterPro" id="IPR037898">
    <property type="entry name" value="NudC_fam"/>
</dbReference>
<organism evidence="2 3">
    <name type="scientific">Oncorhynchus mykiss</name>
    <name type="common">Rainbow trout</name>
    <name type="synonym">Salmo gairdneri</name>
    <dbReference type="NCBI Taxonomy" id="8022"/>
    <lineage>
        <taxon>Eukaryota</taxon>
        <taxon>Metazoa</taxon>
        <taxon>Chordata</taxon>
        <taxon>Craniata</taxon>
        <taxon>Vertebrata</taxon>
        <taxon>Euteleostomi</taxon>
        <taxon>Actinopterygii</taxon>
        <taxon>Neopterygii</taxon>
        <taxon>Teleostei</taxon>
        <taxon>Protacanthopterygii</taxon>
        <taxon>Salmoniformes</taxon>
        <taxon>Salmonidae</taxon>
        <taxon>Salmoninae</taxon>
        <taxon>Oncorhynchus</taxon>
    </lineage>
</organism>
<protein>
    <recommendedName>
        <fullName evidence="1">CS domain-containing protein</fullName>
    </recommendedName>
</protein>
<name>A0A8C7W0R0_ONCMY</name>
<dbReference type="PROSITE" id="PS51203">
    <property type="entry name" value="CS"/>
    <property type="match status" value="1"/>
</dbReference>
<dbReference type="InterPro" id="IPR007052">
    <property type="entry name" value="CS_dom"/>
</dbReference>
<dbReference type="AlphaFoldDB" id="A0A8C7W0R0"/>
<dbReference type="SUPFAM" id="SSF49764">
    <property type="entry name" value="HSP20-like chaperones"/>
    <property type="match status" value="1"/>
</dbReference>
<evidence type="ECO:0000313" key="3">
    <source>
        <dbReference type="Proteomes" id="UP000694395"/>
    </source>
</evidence>
<dbReference type="InterPro" id="IPR008978">
    <property type="entry name" value="HSP20-like_chaperone"/>
</dbReference>
<sequence length="281" mass="31759">MPSSMEMIELYDNALLGILQHTDFYRLLSTPNDRMGFSPGVAEKMVVFYMGHLLYIFAQLPYKIGVGSFEFGRISLLGWTRSQTFVLSRPIHLCVCLSISGQVVHQASPGSCNEAVRDTYSWSQDYTYVKVRVNIPKTVVKGRQVCVNMQPGSVCLKEGTGEKVLMEGEQTHKINTENSLWNLDTFCFCVLLSVICLSVRVVWWSAVQEGEKEIDVNQINRERSMSTVDEEEHAVLDALTNDYRQKLQGKPQSHEMVRGAPFKGQQFDPSLFDIPTSAVQM</sequence>
<accession>A0A8C7W0R0</accession>
<dbReference type="GO" id="GO:0005737">
    <property type="term" value="C:cytoplasm"/>
    <property type="evidence" value="ECO:0007669"/>
    <property type="project" value="TreeGrafter"/>
</dbReference>
<evidence type="ECO:0000313" key="2">
    <source>
        <dbReference type="Ensembl" id="ENSOMYP00000060756.2"/>
    </source>
</evidence>
<dbReference type="Gene3D" id="2.60.40.790">
    <property type="match status" value="1"/>
</dbReference>
<dbReference type="Ensembl" id="ENSOMYT00000066145.2">
    <property type="protein sequence ID" value="ENSOMYP00000060756.2"/>
    <property type="gene ID" value="ENSOMYG00000028066.2"/>
</dbReference>
<dbReference type="GO" id="GO:0051082">
    <property type="term" value="F:unfolded protein binding"/>
    <property type="evidence" value="ECO:0007669"/>
    <property type="project" value="TreeGrafter"/>
</dbReference>
<dbReference type="GeneTree" id="ENSGT00940000158444"/>
<reference evidence="2" key="1">
    <citation type="submission" date="2020-07" db="EMBL/GenBank/DDBJ databases">
        <title>A long reads based de novo assembly of the rainbow trout Arlee double haploid line genome.</title>
        <authorList>
            <person name="Gao G."/>
            <person name="Palti Y."/>
        </authorList>
    </citation>
    <scope>NUCLEOTIDE SEQUENCE [LARGE SCALE GENOMIC DNA]</scope>
</reference>
<keyword evidence="3" id="KW-1185">Reference proteome</keyword>
<dbReference type="PANTHER" id="PTHR12356:SF19">
    <property type="entry name" value="NUDC DOMAIN-CONTAINING PROTEIN 3"/>
    <property type="match status" value="1"/>
</dbReference>
<reference evidence="2" key="2">
    <citation type="submission" date="2025-08" db="UniProtKB">
        <authorList>
            <consortium name="Ensembl"/>
        </authorList>
    </citation>
    <scope>IDENTIFICATION</scope>
</reference>
<evidence type="ECO:0000259" key="1">
    <source>
        <dbReference type="PROSITE" id="PS51203"/>
    </source>
</evidence>
<dbReference type="GO" id="GO:0006457">
    <property type="term" value="P:protein folding"/>
    <property type="evidence" value="ECO:0007669"/>
    <property type="project" value="TreeGrafter"/>
</dbReference>
<dbReference type="Pfam" id="PF04969">
    <property type="entry name" value="CS"/>
    <property type="match status" value="1"/>
</dbReference>
<proteinExistence type="predicted"/>
<feature type="domain" description="CS" evidence="1">
    <location>
        <begin position="115"/>
        <end position="208"/>
    </location>
</feature>